<keyword evidence="4" id="KW-1185">Reference proteome</keyword>
<proteinExistence type="predicted"/>
<evidence type="ECO:0000313" key="3">
    <source>
        <dbReference type="EMBL" id="KAJ7708865.1"/>
    </source>
</evidence>
<reference evidence="3" key="1">
    <citation type="submission" date="2023-03" db="EMBL/GenBank/DDBJ databases">
        <title>Massive genome expansion in bonnet fungi (Mycena s.s.) driven by repeated elements and novel gene families across ecological guilds.</title>
        <authorList>
            <consortium name="Lawrence Berkeley National Laboratory"/>
            <person name="Harder C.B."/>
            <person name="Miyauchi S."/>
            <person name="Viragh M."/>
            <person name="Kuo A."/>
            <person name="Thoen E."/>
            <person name="Andreopoulos B."/>
            <person name="Lu D."/>
            <person name="Skrede I."/>
            <person name="Drula E."/>
            <person name="Henrissat B."/>
            <person name="Morin E."/>
            <person name="Kohler A."/>
            <person name="Barry K."/>
            <person name="LaButti K."/>
            <person name="Morin E."/>
            <person name="Salamov A."/>
            <person name="Lipzen A."/>
            <person name="Mereny Z."/>
            <person name="Hegedus B."/>
            <person name="Baldrian P."/>
            <person name="Stursova M."/>
            <person name="Weitz H."/>
            <person name="Taylor A."/>
            <person name="Grigoriev I.V."/>
            <person name="Nagy L.G."/>
            <person name="Martin F."/>
            <person name="Kauserud H."/>
        </authorList>
    </citation>
    <scope>NUCLEOTIDE SEQUENCE</scope>
    <source>
        <strain evidence="3">CBHHK067</strain>
    </source>
</reference>
<accession>A0AAD7H045</accession>
<feature type="transmembrane region" description="Helical" evidence="2">
    <location>
        <begin position="21"/>
        <end position="40"/>
    </location>
</feature>
<evidence type="ECO:0000256" key="1">
    <source>
        <dbReference type="SAM" id="MobiDB-lite"/>
    </source>
</evidence>
<feature type="compositionally biased region" description="Gly residues" evidence="1">
    <location>
        <begin position="108"/>
        <end position="124"/>
    </location>
</feature>
<dbReference type="AlphaFoldDB" id="A0AAD7H045"/>
<dbReference type="Proteomes" id="UP001221757">
    <property type="component" value="Unassembled WGS sequence"/>
</dbReference>
<feature type="compositionally biased region" description="Low complexity" evidence="1">
    <location>
        <begin position="138"/>
        <end position="151"/>
    </location>
</feature>
<sequence>MHTRSEYSSTSLKKTRAAPRFVQTVVATGLLPFITPYFSAEVVATVDRYVPLSSAIHFPNIVYLLGIVSLPRQTLRAATWEIFLSYVVESARHNSQHHDGGDPPADGSGSGGNGAGPPTDGGAGPPNNGDGPPGGGDSPPNDSAGPSNDGEGPPDGRDGPSKNGSPDDGGAPRGYNIRSAPKREIMTLFTSLCRALTRTRVSEKEEKNRLRIVKNAAKTFDTKFHENFQFPSFSLEAFPDESANPPIPLVSLFHATRYDQLENFKVIGVATNSRGSSSSELHHLPAFYTSNTVANGVAHTLQYHHRPQPPHNLLGHRIVVIAFAVPPRVILGYDPSEGGFKFRTRIFRVPEEGQQGYTTKYADFCAFVSRNWCQTLDAAQTVQANMTDFCIAPICLTPASRSVGVEENLRDGGPRLMQVAACSPRARDYLNECIVEVVVENRTGV</sequence>
<gene>
    <name evidence="3" type="ORF">B0H17DRAFT_367524</name>
</gene>
<keyword evidence="2" id="KW-0812">Transmembrane</keyword>
<name>A0AAD7H045_MYCRO</name>
<organism evidence="3 4">
    <name type="scientific">Mycena rosella</name>
    <name type="common">Pink bonnet</name>
    <name type="synonym">Agaricus rosellus</name>
    <dbReference type="NCBI Taxonomy" id="1033263"/>
    <lineage>
        <taxon>Eukaryota</taxon>
        <taxon>Fungi</taxon>
        <taxon>Dikarya</taxon>
        <taxon>Basidiomycota</taxon>
        <taxon>Agaricomycotina</taxon>
        <taxon>Agaricomycetes</taxon>
        <taxon>Agaricomycetidae</taxon>
        <taxon>Agaricales</taxon>
        <taxon>Marasmiineae</taxon>
        <taxon>Mycenaceae</taxon>
        <taxon>Mycena</taxon>
    </lineage>
</organism>
<comment type="caution">
    <text evidence="3">The sequence shown here is derived from an EMBL/GenBank/DDBJ whole genome shotgun (WGS) entry which is preliminary data.</text>
</comment>
<keyword evidence="2" id="KW-1133">Transmembrane helix</keyword>
<feature type="region of interest" description="Disordered" evidence="1">
    <location>
        <begin position="94"/>
        <end position="179"/>
    </location>
</feature>
<evidence type="ECO:0000256" key="2">
    <source>
        <dbReference type="SAM" id="Phobius"/>
    </source>
</evidence>
<protein>
    <submittedName>
        <fullName evidence="3">Uncharacterized protein</fullName>
    </submittedName>
</protein>
<dbReference type="EMBL" id="JARKIE010000003">
    <property type="protein sequence ID" value="KAJ7708865.1"/>
    <property type="molecule type" value="Genomic_DNA"/>
</dbReference>
<keyword evidence="2" id="KW-0472">Membrane</keyword>
<evidence type="ECO:0000313" key="4">
    <source>
        <dbReference type="Proteomes" id="UP001221757"/>
    </source>
</evidence>